<dbReference type="NCBIfam" id="TIGR01167">
    <property type="entry name" value="LPXTG_anchor"/>
    <property type="match status" value="1"/>
</dbReference>
<feature type="signal peptide" evidence="9">
    <location>
        <begin position="1"/>
        <end position="25"/>
    </location>
</feature>
<keyword evidence="8" id="KW-0812">Transmembrane</keyword>
<dbReference type="SUPFAM" id="SSF49401">
    <property type="entry name" value="Bacterial adhesins"/>
    <property type="match status" value="6"/>
</dbReference>
<evidence type="ECO:0000256" key="4">
    <source>
        <dbReference type="ARBA" id="ARBA00022525"/>
    </source>
</evidence>
<feature type="region of interest" description="Disordered" evidence="7">
    <location>
        <begin position="1900"/>
        <end position="1981"/>
    </location>
</feature>
<keyword evidence="3" id="KW-0134">Cell wall</keyword>
<feature type="compositionally biased region" description="Acidic residues" evidence="7">
    <location>
        <begin position="1901"/>
        <end position="1928"/>
    </location>
</feature>
<proteinExistence type="inferred from homology"/>
<dbReference type="Proteomes" id="UP000318138">
    <property type="component" value="Chromosome"/>
</dbReference>
<dbReference type="PROSITE" id="PS50847">
    <property type="entry name" value="GRAM_POS_ANCHORING"/>
    <property type="match status" value="1"/>
</dbReference>
<evidence type="ECO:0000313" key="12">
    <source>
        <dbReference type="Proteomes" id="UP000318138"/>
    </source>
</evidence>
<feature type="compositionally biased region" description="Acidic residues" evidence="7">
    <location>
        <begin position="1937"/>
        <end position="1946"/>
    </location>
</feature>
<dbReference type="PANTHER" id="PTHR36108">
    <property type="entry name" value="COLOSSIN-B-RELATED"/>
    <property type="match status" value="1"/>
</dbReference>
<keyword evidence="12" id="KW-1185">Reference proteome</keyword>
<keyword evidence="5 9" id="KW-0732">Signal</keyword>
<dbReference type="GO" id="GO:0005518">
    <property type="term" value="F:collagen binding"/>
    <property type="evidence" value="ECO:0007669"/>
    <property type="project" value="InterPro"/>
</dbReference>
<evidence type="ECO:0000256" key="2">
    <source>
        <dbReference type="ARBA" id="ARBA00007257"/>
    </source>
</evidence>
<evidence type="ECO:0000259" key="10">
    <source>
        <dbReference type="PROSITE" id="PS50847"/>
    </source>
</evidence>
<dbReference type="InterPro" id="IPR041033">
    <property type="entry name" value="SpaA_PFL_dom_1"/>
</dbReference>
<organism evidence="11 12">
    <name type="scientific">Paenalkalicoccus suaedae</name>
    <dbReference type="NCBI Taxonomy" id="2592382"/>
    <lineage>
        <taxon>Bacteria</taxon>
        <taxon>Bacillati</taxon>
        <taxon>Bacillota</taxon>
        <taxon>Bacilli</taxon>
        <taxon>Bacillales</taxon>
        <taxon>Bacillaceae</taxon>
        <taxon>Paenalkalicoccus</taxon>
    </lineage>
</organism>
<evidence type="ECO:0000256" key="9">
    <source>
        <dbReference type="SAM" id="SignalP"/>
    </source>
</evidence>
<dbReference type="GO" id="GO:0007155">
    <property type="term" value="P:cell adhesion"/>
    <property type="evidence" value="ECO:0007669"/>
    <property type="project" value="InterPro"/>
</dbReference>
<protein>
    <submittedName>
        <fullName evidence="11">LPXTG cell wall anchor domain-containing protein</fullName>
    </submittedName>
</protein>
<dbReference type="Gene3D" id="2.60.40.10">
    <property type="entry name" value="Immunoglobulins"/>
    <property type="match status" value="9"/>
</dbReference>
<keyword evidence="6" id="KW-0572">Peptidoglycan-anchor</keyword>
<dbReference type="InterPro" id="IPR011252">
    <property type="entry name" value="Fibrogen-bd_dom1"/>
</dbReference>
<dbReference type="Pfam" id="PF05737">
    <property type="entry name" value="Collagen_bind"/>
    <property type="match status" value="4"/>
</dbReference>
<dbReference type="Gene3D" id="2.60.40.740">
    <property type="match status" value="5"/>
</dbReference>
<evidence type="ECO:0000256" key="5">
    <source>
        <dbReference type="ARBA" id="ARBA00022729"/>
    </source>
</evidence>
<dbReference type="KEGG" id="psua:FLK61_39080"/>
<evidence type="ECO:0000256" key="1">
    <source>
        <dbReference type="ARBA" id="ARBA00004168"/>
    </source>
</evidence>
<comment type="subcellular location">
    <subcellularLocation>
        <location evidence="1">Secreted</location>
        <location evidence="1">Cell wall</location>
        <topology evidence="1">Peptidoglycan-anchor</topology>
    </subcellularLocation>
</comment>
<feature type="chain" id="PRO_5032902075" evidence="9">
    <location>
        <begin position="26"/>
        <end position="2016"/>
    </location>
</feature>
<keyword evidence="8" id="KW-1133">Transmembrane helix</keyword>
<comment type="similarity">
    <text evidence="2">Belongs to the serine-aspartate repeat-containing protein (SDr) family.</text>
</comment>
<feature type="domain" description="Gram-positive cocci surface proteins LPxTG" evidence="10">
    <location>
        <begin position="1982"/>
        <end position="2016"/>
    </location>
</feature>
<reference evidence="12" key="1">
    <citation type="submission" date="2019-07" db="EMBL/GenBank/DDBJ databases">
        <title>Bacillus alkalisoli sp. nov. isolated from saline soil.</title>
        <authorList>
            <person name="Sun J.-Q."/>
            <person name="Xu L."/>
        </authorList>
    </citation>
    <scope>NUCLEOTIDE SEQUENCE [LARGE SCALE GENOMIC DNA]</scope>
    <source>
        <strain evidence="12">M4U3P1</strain>
    </source>
</reference>
<dbReference type="InterPro" id="IPR008966">
    <property type="entry name" value="Adhesion_dom_sf"/>
</dbReference>
<feature type="transmembrane region" description="Helical" evidence="8">
    <location>
        <begin position="1988"/>
        <end position="2008"/>
    </location>
</feature>
<dbReference type="Gene3D" id="2.60.40.1280">
    <property type="match status" value="1"/>
</dbReference>
<name>A0A859FIE9_9BACI</name>
<feature type="compositionally biased region" description="Low complexity" evidence="7">
    <location>
        <begin position="1947"/>
        <end position="1956"/>
    </location>
</feature>
<dbReference type="InterPro" id="IPR008456">
    <property type="entry name" value="Collagen-bd_dom"/>
</dbReference>
<evidence type="ECO:0000256" key="8">
    <source>
        <dbReference type="SAM" id="Phobius"/>
    </source>
</evidence>
<evidence type="ECO:0000256" key="6">
    <source>
        <dbReference type="ARBA" id="ARBA00023088"/>
    </source>
</evidence>
<keyword evidence="8" id="KW-0472">Membrane</keyword>
<sequence>MKIKRLILVLLCFLITFSGMVPAFAASQSQGVEGDEQVEALGTNETDDDISSSATDTNDEGASTTDTSNDATTSDNGSNDNSTTEEAPGNESETPPSSGNEGGDTGGTDPPASEPDTPVENPDGGSDQGNSESEPPPAEEPTNEGTDPEEPNPDESTNEPTNPEDETTTEDPEALPEEDLEALPEEEEALTEEEELEAARGDLIRGPITENIITNFRMTLLNGDPLPDPMPNPADQTLNLAVFYEFALPDLKYGAGSTFTFQLPNVFAVFNAVSGSLADTDGTVLGSFTLDTNRTVVLTFNEEIETRSNVTGTVRFQTEIRKDLTGDTDQEIIVPVGPDGGQTVVIPITFKPKVARSVDKRGVPNRSFNAETIAWEVDFNKEKNAITNAVLEDPILSELGTSDFGNQKLQGNVELYYLNVQLDGTVTQGGLVPSSEYTLTATDNLVKVAFNGTITDAYRLKFTTEITEDTGVRYRNTATLKGDGLTNLTASATVSTGRGQTLQKRAVTYDNVNQTVSWEVKLNYNQRQIPAANTVVTDYFDSGQSLISDTFKVERITLNVNGQESGSTVVDPSEYSVTPDTQQSTNRKGFRFQFNSDINEAYKITYKTSFDERLLANGTARNSVSFSDKTSEVSQGVQQGVLLKSANSPNYRDKNVQWTIRINRDKQEMKEVVLTDVFTNGGLTFLPNTFALTGITPDKYTLTVDDATQGFKIVFNEPVTNEIVITYRTAFDYEARINKNNQLINTANVVWKDKNDVDRTLQATATFTPDTFTRANGFKGGSYNAVTKEITWNVGLNYNLQTITDVVFRDTVQGDQTILPNSIQIFEGTLGTGQNSLTKGANVTANFSPQVNGQEISINFGSINRAYIVEFKTSLDDKIISATYPNRAEISYAESEQKISLPATVSVANGGKYTGKTGRQNGLTMEWTITLNAGQSTLQGPVKVRDILSNNQIILEDELVVYSTTVSANGNFSKGAALTRGTDYTVEFKEIQGQPAFDLIFPDGIDTVYIIEYKSFLQAADNDTVSNNANLFITNPDFNGDTDDSHSQIVRITTGAGSATGVRGDLTIKKQGVKDTFEGQESTGFLPGATFSLYDKTKQFRIKTGTTDENGVLTFTNIAYGEYMIKEDSAPDGYAVRAEYTPVTLSNNTDPIIIKNDKIIGDVALTKTDTHGKTTLQGATFSLYRVTGEERTVVGSNLKTDANGRIEVTDLEPGTYEFIETEAAPDYKLDDTPVSFTIKKNQITVIELDKENELIRGSVKLTKVDRETKDKLENAVFRLVDADGEILGYYTTNENGIIIVEDLLPGNYAFEEATAPFGFTGSTDRIAFEIVRSQTERLELVFDNDIITGSFTLLKLEGEREKALEGAVFSLLTADGDVLIEELTTDENGEITVTNVRPGSYKLVETKAPIGYILDDTPIVFTVTLGGAEELFFTKDNKIKKADVIIIKVDRETEEALAGAEFTLADEDGNVIEYGITTDETGRATIKELRPGTYKLVETSAPDHYEENETVHTITIPFDPEDEIEYTVENDIILGGVKLTKVDEGNSRRVLQNAVFNILDEEGEVVRSNLTTNSDGVILVDDLRPGNYSFVETRAPGGYVLDRTPKPFTVEKSQEALVEITATNRLIRGSVQITKTDKDSNTPLAGVVFDLVSSGGTTIQANLVTDQFGVVAVSNLLPGRYGFKEVRALEGYTLNSTIQWFDISSSQSGVVRLAMSNELVKGQLEIVKFDGDTGETLEGVTFTLLDADRDVVESGLVTNADGRIVVDNLAPGTYYVQEVDALEGYVLNEEAVEVTIPLGATAPVRVEIDNFKTRGELTIIKHVAGDTDARLPDAVFTIDQLEGRTFTTDANGEISIDDLLPGDYLVTETTAPDGYVLSEEQYVIRITLDDLAPVLFVANEPIDDVPPPDDDVDEEVDPPPGEEEEPPGDNDGGTPPDDVDPPDDPEVSPVTDTPGRGNNGGGSGGTDSPSTPERESGSNFFLPQTGYGSMWLSITIALFAMSLGAVFLRRRRRTEQ</sequence>
<accession>A0A859FIE9</accession>
<dbReference type="SUPFAM" id="SSF49478">
    <property type="entry name" value="Cna protein B-type domain"/>
    <property type="match status" value="9"/>
</dbReference>
<dbReference type="EMBL" id="CP041372">
    <property type="protein sequence ID" value="QKS72620.1"/>
    <property type="molecule type" value="Genomic_DNA"/>
</dbReference>
<dbReference type="InterPro" id="IPR041171">
    <property type="entry name" value="SDR_Ig"/>
</dbReference>
<keyword evidence="4" id="KW-0964">Secreted</keyword>
<feature type="compositionally biased region" description="Low complexity" evidence="7">
    <location>
        <begin position="51"/>
        <end position="84"/>
    </location>
</feature>
<dbReference type="Pfam" id="PF17961">
    <property type="entry name" value="Big_8"/>
    <property type="match status" value="1"/>
</dbReference>
<feature type="compositionally biased region" description="Acidic residues" evidence="7">
    <location>
        <begin position="146"/>
        <end position="196"/>
    </location>
</feature>
<dbReference type="RefSeq" id="WP_176010593.1">
    <property type="nucleotide sequence ID" value="NZ_CP041372.2"/>
</dbReference>
<dbReference type="Pfam" id="PF17802">
    <property type="entry name" value="SpaA"/>
    <property type="match status" value="9"/>
</dbReference>
<dbReference type="InterPro" id="IPR013783">
    <property type="entry name" value="Ig-like_fold"/>
</dbReference>
<dbReference type="PANTHER" id="PTHR36108:SF13">
    <property type="entry name" value="COLOSSIN-B-RELATED"/>
    <property type="match status" value="1"/>
</dbReference>
<evidence type="ECO:0000256" key="3">
    <source>
        <dbReference type="ARBA" id="ARBA00022512"/>
    </source>
</evidence>
<dbReference type="InterPro" id="IPR019931">
    <property type="entry name" value="LPXTG_anchor"/>
</dbReference>
<feature type="region of interest" description="Disordered" evidence="7">
    <location>
        <begin position="33"/>
        <end position="202"/>
    </location>
</feature>
<evidence type="ECO:0000256" key="7">
    <source>
        <dbReference type="SAM" id="MobiDB-lite"/>
    </source>
</evidence>
<gene>
    <name evidence="11" type="ORF">FLK61_39080</name>
</gene>
<evidence type="ECO:0000313" key="11">
    <source>
        <dbReference type="EMBL" id="QKS72620.1"/>
    </source>
</evidence>